<dbReference type="Proteomes" id="UP000215914">
    <property type="component" value="Unassembled WGS sequence"/>
</dbReference>
<keyword evidence="2" id="KW-1185">Reference proteome</keyword>
<accession>A0A9K3I4W5</accession>
<comment type="caution">
    <text evidence="1">The sequence shown here is derived from an EMBL/GenBank/DDBJ whole genome shotgun (WGS) entry which is preliminary data.</text>
</comment>
<dbReference type="EMBL" id="MNCJ02000324">
    <property type="protein sequence ID" value="KAF5790035.1"/>
    <property type="molecule type" value="Genomic_DNA"/>
</dbReference>
<reference evidence="1" key="1">
    <citation type="journal article" date="2017" name="Nature">
        <title>The sunflower genome provides insights into oil metabolism, flowering and Asterid evolution.</title>
        <authorList>
            <person name="Badouin H."/>
            <person name="Gouzy J."/>
            <person name="Grassa C.J."/>
            <person name="Murat F."/>
            <person name="Staton S.E."/>
            <person name="Cottret L."/>
            <person name="Lelandais-Briere C."/>
            <person name="Owens G.L."/>
            <person name="Carrere S."/>
            <person name="Mayjonade B."/>
            <person name="Legrand L."/>
            <person name="Gill N."/>
            <person name="Kane N.C."/>
            <person name="Bowers J.E."/>
            <person name="Hubner S."/>
            <person name="Bellec A."/>
            <person name="Berard A."/>
            <person name="Berges H."/>
            <person name="Blanchet N."/>
            <person name="Boniface M.C."/>
            <person name="Brunel D."/>
            <person name="Catrice O."/>
            <person name="Chaidir N."/>
            <person name="Claudel C."/>
            <person name="Donnadieu C."/>
            <person name="Faraut T."/>
            <person name="Fievet G."/>
            <person name="Helmstetter N."/>
            <person name="King M."/>
            <person name="Knapp S.J."/>
            <person name="Lai Z."/>
            <person name="Le Paslier M.C."/>
            <person name="Lippi Y."/>
            <person name="Lorenzon L."/>
            <person name="Mandel J.R."/>
            <person name="Marage G."/>
            <person name="Marchand G."/>
            <person name="Marquand E."/>
            <person name="Bret-Mestries E."/>
            <person name="Morien E."/>
            <person name="Nambeesan S."/>
            <person name="Nguyen T."/>
            <person name="Pegot-Espagnet P."/>
            <person name="Pouilly N."/>
            <person name="Raftis F."/>
            <person name="Sallet E."/>
            <person name="Schiex T."/>
            <person name="Thomas J."/>
            <person name="Vandecasteele C."/>
            <person name="Vares D."/>
            <person name="Vear F."/>
            <person name="Vautrin S."/>
            <person name="Crespi M."/>
            <person name="Mangin B."/>
            <person name="Burke J.M."/>
            <person name="Salse J."/>
            <person name="Munos S."/>
            <person name="Vincourt P."/>
            <person name="Rieseberg L.H."/>
            <person name="Langlade N.B."/>
        </authorList>
    </citation>
    <scope>NUCLEOTIDE SEQUENCE</scope>
    <source>
        <tissue evidence="1">Leaves</tissue>
    </source>
</reference>
<organism evidence="1 2">
    <name type="scientific">Helianthus annuus</name>
    <name type="common">Common sunflower</name>
    <dbReference type="NCBI Taxonomy" id="4232"/>
    <lineage>
        <taxon>Eukaryota</taxon>
        <taxon>Viridiplantae</taxon>
        <taxon>Streptophyta</taxon>
        <taxon>Embryophyta</taxon>
        <taxon>Tracheophyta</taxon>
        <taxon>Spermatophyta</taxon>
        <taxon>Magnoliopsida</taxon>
        <taxon>eudicotyledons</taxon>
        <taxon>Gunneridae</taxon>
        <taxon>Pentapetalae</taxon>
        <taxon>asterids</taxon>
        <taxon>campanulids</taxon>
        <taxon>Asterales</taxon>
        <taxon>Asteraceae</taxon>
        <taxon>Asteroideae</taxon>
        <taxon>Heliantheae alliance</taxon>
        <taxon>Heliantheae</taxon>
        <taxon>Helianthus</taxon>
    </lineage>
</organism>
<dbReference type="AlphaFoldDB" id="A0A9K3I4W5"/>
<reference evidence="1" key="2">
    <citation type="submission" date="2020-06" db="EMBL/GenBank/DDBJ databases">
        <title>Helianthus annuus Genome sequencing and assembly Release 2.</title>
        <authorList>
            <person name="Gouzy J."/>
            <person name="Langlade N."/>
            <person name="Munos S."/>
        </authorList>
    </citation>
    <scope>NUCLEOTIDE SEQUENCE</scope>
    <source>
        <tissue evidence="1">Leaves</tissue>
    </source>
</reference>
<evidence type="ECO:0000313" key="1">
    <source>
        <dbReference type="EMBL" id="KAF5790035.1"/>
    </source>
</evidence>
<proteinExistence type="predicted"/>
<protein>
    <submittedName>
        <fullName evidence="1">Uncharacterized protein</fullName>
    </submittedName>
</protein>
<gene>
    <name evidence="1" type="ORF">HanXRQr2_Chr09g0378311</name>
</gene>
<evidence type="ECO:0000313" key="2">
    <source>
        <dbReference type="Proteomes" id="UP000215914"/>
    </source>
</evidence>
<name>A0A9K3I4W5_HELAN</name>
<dbReference type="Gramene" id="mRNA:HanXRQr2_Chr09g0378311">
    <property type="protein sequence ID" value="mRNA:HanXRQr2_Chr09g0378311"/>
    <property type="gene ID" value="HanXRQr2_Chr09g0378311"/>
</dbReference>
<sequence>MMELMDHVGIHSQDIKYRKSMPSFGGFIYYILPLCGDMMV</sequence>